<feature type="region of interest" description="Disordered" evidence="1">
    <location>
        <begin position="26"/>
        <end position="61"/>
    </location>
</feature>
<accession>G7TAN5</accession>
<protein>
    <submittedName>
        <fullName evidence="2">Uncharacterized protein</fullName>
    </submittedName>
</protein>
<dbReference type="Proteomes" id="UP000008851">
    <property type="component" value="Chromosome"/>
</dbReference>
<evidence type="ECO:0000313" key="3">
    <source>
        <dbReference type="Proteomes" id="UP000008851"/>
    </source>
</evidence>
<name>G7TAN5_XANOB</name>
<dbReference type="RefSeq" id="WP_014501757.1">
    <property type="nucleotide sequence ID" value="NC_017267.2"/>
</dbReference>
<reference evidence="2 3" key="1">
    <citation type="journal article" date="2011" name="J. Bacteriol.">
        <title>Two new complete genome sequences offer insight into host and tissue specificity of plant pathogenic Xanthomonas spp.</title>
        <authorList>
            <person name="Bogdanove A.J."/>
            <person name="Koebnik R."/>
            <person name="Lu H."/>
            <person name="Furutani A."/>
            <person name="Angiuoli S.V."/>
            <person name="Patil P.B."/>
            <person name="Van Sluys M.A."/>
            <person name="Ryan R.P."/>
            <person name="Meyer D.F."/>
            <person name="Han S.W."/>
            <person name="Aparna G."/>
            <person name="Rajaram M."/>
            <person name="Delcher A.L."/>
            <person name="Phillippy A.M."/>
            <person name="Puiu D."/>
            <person name="Schatz M.C."/>
            <person name="Shumway M."/>
            <person name="Sommer D.D."/>
            <person name="Trapnell C."/>
            <person name="Benahmed F."/>
            <person name="Dimitrov G."/>
            <person name="Madupu R."/>
            <person name="Radune D."/>
            <person name="Sullivan S."/>
            <person name="Jha G."/>
            <person name="Ishihara H."/>
            <person name="Lee S.W."/>
            <person name="Pandey A."/>
            <person name="Sharma V."/>
            <person name="Sriariyanun M."/>
            <person name="Szurek B."/>
            <person name="Vera-Cruz C.M."/>
            <person name="Dorman K.S."/>
            <person name="Ronald P.C."/>
            <person name="Verdier V."/>
            <person name="Dow J.M."/>
            <person name="Sonti R.V."/>
            <person name="Tsuge S."/>
            <person name="Brendel V.P."/>
            <person name="Rabinowicz P.D."/>
            <person name="Leach J.E."/>
            <person name="White F.F."/>
            <person name="Salzberg S.L."/>
        </authorList>
    </citation>
    <scope>NUCLEOTIDE SEQUENCE [LARGE SCALE GENOMIC DNA]</scope>
    <source>
        <strain evidence="2 3">BLS256</strain>
    </source>
</reference>
<sequence length="77" mass="8570">MLFQHGHIADVALAKRLAQPDAAVKSVEQVEPQESVATAAQDIRTDGDTTQSTRRERRMARLSRCPIRNMTALSPLR</sequence>
<dbReference type="AlphaFoldDB" id="G7TAN5"/>
<dbReference type="KEGG" id="xor:XOC_0593"/>
<dbReference type="EMBL" id="CP003057">
    <property type="protein sequence ID" value="AEQ94802.1"/>
    <property type="molecule type" value="Genomic_DNA"/>
</dbReference>
<evidence type="ECO:0000313" key="2">
    <source>
        <dbReference type="EMBL" id="AEQ94802.1"/>
    </source>
</evidence>
<organism evidence="2 3">
    <name type="scientific">Xanthomonas oryzae pv. oryzicola (strain BLS256)</name>
    <dbReference type="NCBI Taxonomy" id="383407"/>
    <lineage>
        <taxon>Bacteria</taxon>
        <taxon>Pseudomonadati</taxon>
        <taxon>Pseudomonadota</taxon>
        <taxon>Gammaproteobacteria</taxon>
        <taxon>Lysobacterales</taxon>
        <taxon>Lysobacteraceae</taxon>
        <taxon>Xanthomonas</taxon>
    </lineage>
</organism>
<evidence type="ECO:0000256" key="1">
    <source>
        <dbReference type="SAM" id="MobiDB-lite"/>
    </source>
</evidence>
<proteinExistence type="predicted"/>
<dbReference type="HOGENOM" id="CLU_191619_0_0_6"/>
<gene>
    <name evidence="2" type="ORF">XOC_0593</name>
</gene>